<dbReference type="SUPFAM" id="SSF55186">
    <property type="entry name" value="ThrRS/AlaRS common domain"/>
    <property type="match status" value="1"/>
</dbReference>
<dbReference type="InterPro" id="IPR012947">
    <property type="entry name" value="tRNA_SAD"/>
</dbReference>
<dbReference type="Pfam" id="PF07973">
    <property type="entry name" value="tRNA_SAD"/>
    <property type="match status" value="1"/>
</dbReference>
<evidence type="ECO:0000256" key="1">
    <source>
        <dbReference type="ARBA" id="ARBA00001947"/>
    </source>
</evidence>
<protein>
    <recommendedName>
        <fullName evidence="4">Threonyl/alanyl tRNA synthetase SAD domain-containing protein</fullName>
    </recommendedName>
</protein>
<keyword evidence="6" id="KW-1185">Reference proteome</keyword>
<dbReference type="GO" id="GO:0004812">
    <property type="term" value="F:aminoacyl-tRNA ligase activity"/>
    <property type="evidence" value="ECO:0007669"/>
    <property type="project" value="InterPro"/>
</dbReference>
<dbReference type="EMBL" id="SDIK01000007">
    <property type="protein sequence ID" value="TXJ63264.1"/>
    <property type="molecule type" value="Genomic_DNA"/>
</dbReference>
<keyword evidence="3" id="KW-0862">Zinc</keyword>
<comment type="cofactor">
    <cofactor evidence="1">
        <name>Zn(2+)</name>
        <dbReference type="ChEBI" id="CHEBI:29105"/>
    </cofactor>
</comment>
<organism evidence="5 6">
    <name type="scientific">Prevotella brunnea</name>
    <dbReference type="NCBI Taxonomy" id="2508867"/>
    <lineage>
        <taxon>Bacteria</taxon>
        <taxon>Pseudomonadati</taxon>
        <taxon>Bacteroidota</taxon>
        <taxon>Bacteroidia</taxon>
        <taxon>Bacteroidales</taxon>
        <taxon>Prevotellaceae</taxon>
        <taxon>Prevotella</taxon>
    </lineage>
</organism>
<feature type="domain" description="Threonyl/alanyl tRNA synthetase SAD" evidence="4">
    <location>
        <begin position="108"/>
        <end position="156"/>
    </location>
</feature>
<dbReference type="OrthoDB" id="9812949at2"/>
<reference evidence="6" key="1">
    <citation type="submission" date="2019-05" db="EMBL/GenBank/DDBJ databases">
        <title>Prevotella brunnea sp. nov., isolated from a wound of a patient.</title>
        <authorList>
            <person name="Buhl M."/>
        </authorList>
    </citation>
    <scope>NUCLEOTIDE SEQUENCE [LARGE SCALE GENOMIC DNA]</scope>
    <source>
        <strain evidence="6">A2672</strain>
    </source>
</reference>
<evidence type="ECO:0000259" key="4">
    <source>
        <dbReference type="SMART" id="SM00863"/>
    </source>
</evidence>
<sequence>MFLSDYQFNSHCKEDFPPAHTCEHLLNQLMIRMFGTTRSHNSHIERKKSMMSFVLETKPGRKEEKVIEQEMNRLIDLDMPVICEMVNTSSMAEKFPIENNSLNASEKIRVVKIGDYDVCPCIGKHVRSTRQIGRFELLGTNWDEYSKTYKLRFKVIPS</sequence>
<dbReference type="PANTHER" id="PTHR43462">
    <property type="entry name" value="ALANYL-TRNA EDITING PROTEIN"/>
    <property type="match status" value="1"/>
</dbReference>
<dbReference type="AlphaFoldDB" id="A0A5C8GMP9"/>
<comment type="caution">
    <text evidence="5">The sequence shown here is derived from an EMBL/GenBank/DDBJ whole genome shotgun (WGS) entry which is preliminary data.</text>
</comment>
<name>A0A5C8GMP9_9BACT</name>
<accession>A0A5C8GMP9</accession>
<evidence type="ECO:0000256" key="3">
    <source>
        <dbReference type="ARBA" id="ARBA00022833"/>
    </source>
</evidence>
<dbReference type="InterPro" id="IPR051335">
    <property type="entry name" value="Alanyl-tRNA_Editing_Enzymes"/>
</dbReference>
<dbReference type="InterPro" id="IPR018163">
    <property type="entry name" value="Thr/Ala-tRNA-synth_IIc_edit"/>
</dbReference>
<proteinExistence type="predicted"/>
<dbReference type="Proteomes" id="UP000321612">
    <property type="component" value="Unassembled WGS sequence"/>
</dbReference>
<evidence type="ECO:0000313" key="6">
    <source>
        <dbReference type="Proteomes" id="UP000321612"/>
    </source>
</evidence>
<dbReference type="GO" id="GO:0046872">
    <property type="term" value="F:metal ion binding"/>
    <property type="evidence" value="ECO:0007669"/>
    <property type="project" value="UniProtKB-KW"/>
</dbReference>
<evidence type="ECO:0000313" key="5">
    <source>
        <dbReference type="EMBL" id="TXJ63264.1"/>
    </source>
</evidence>
<dbReference type="GO" id="GO:0005524">
    <property type="term" value="F:ATP binding"/>
    <property type="evidence" value="ECO:0007669"/>
    <property type="project" value="InterPro"/>
</dbReference>
<dbReference type="Gene3D" id="3.30.980.10">
    <property type="entry name" value="Threonyl-trna Synthetase, Chain A, domain 2"/>
    <property type="match status" value="1"/>
</dbReference>
<gene>
    <name evidence="5" type="ORF">ETF27_00805</name>
</gene>
<dbReference type="GO" id="GO:0002161">
    <property type="term" value="F:aminoacyl-tRNA deacylase activity"/>
    <property type="evidence" value="ECO:0007669"/>
    <property type="project" value="UniProtKB-ARBA"/>
</dbReference>
<keyword evidence="2" id="KW-0479">Metal-binding</keyword>
<dbReference type="GO" id="GO:0043039">
    <property type="term" value="P:tRNA aminoacylation"/>
    <property type="evidence" value="ECO:0007669"/>
    <property type="project" value="InterPro"/>
</dbReference>
<evidence type="ECO:0000256" key="2">
    <source>
        <dbReference type="ARBA" id="ARBA00022723"/>
    </source>
</evidence>
<dbReference type="PANTHER" id="PTHR43462:SF1">
    <property type="entry name" value="ALANYL-TRNA EDITING PROTEIN AARSD1"/>
    <property type="match status" value="1"/>
</dbReference>
<dbReference type="SMART" id="SM00863">
    <property type="entry name" value="tRNA_SAD"/>
    <property type="match status" value="1"/>
</dbReference>